<feature type="region of interest" description="Disordered" evidence="1">
    <location>
        <begin position="770"/>
        <end position="855"/>
    </location>
</feature>
<evidence type="ECO:0000259" key="2">
    <source>
        <dbReference type="PROSITE" id="PS51184"/>
    </source>
</evidence>
<evidence type="ECO:0000313" key="4">
    <source>
        <dbReference type="Proteomes" id="UP001362999"/>
    </source>
</evidence>
<proteinExistence type="predicted"/>
<dbReference type="SUPFAM" id="SSF51197">
    <property type="entry name" value="Clavaminate synthase-like"/>
    <property type="match status" value="1"/>
</dbReference>
<gene>
    <name evidence="3" type="ORF">R3P38DRAFT_2969837</name>
</gene>
<feature type="compositionally biased region" description="Basic and acidic residues" evidence="1">
    <location>
        <begin position="1032"/>
        <end position="1044"/>
    </location>
</feature>
<dbReference type="Proteomes" id="UP001362999">
    <property type="component" value="Unassembled WGS sequence"/>
</dbReference>
<feature type="compositionally biased region" description="Polar residues" evidence="1">
    <location>
        <begin position="1167"/>
        <end position="1176"/>
    </location>
</feature>
<feature type="region of interest" description="Disordered" evidence="1">
    <location>
        <begin position="886"/>
        <end position="930"/>
    </location>
</feature>
<protein>
    <recommendedName>
        <fullName evidence="2">JmjC domain-containing protein</fullName>
    </recommendedName>
</protein>
<dbReference type="Gene3D" id="2.60.120.650">
    <property type="entry name" value="Cupin"/>
    <property type="match status" value="1"/>
</dbReference>
<reference evidence="3 4" key="1">
    <citation type="journal article" date="2024" name="J Genomics">
        <title>Draft genome sequencing and assembly of Favolaschia claudopus CIRM-BRFM 2984 isolated from oak limbs.</title>
        <authorList>
            <person name="Navarro D."/>
            <person name="Drula E."/>
            <person name="Chaduli D."/>
            <person name="Cazenave R."/>
            <person name="Ahrendt S."/>
            <person name="Wang J."/>
            <person name="Lipzen A."/>
            <person name="Daum C."/>
            <person name="Barry K."/>
            <person name="Grigoriev I.V."/>
            <person name="Favel A."/>
            <person name="Rosso M.N."/>
            <person name="Martin F."/>
        </authorList>
    </citation>
    <scope>NUCLEOTIDE SEQUENCE [LARGE SCALE GENOMIC DNA]</scope>
    <source>
        <strain evidence="3 4">CIRM-BRFM 2984</strain>
    </source>
</reference>
<dbReference type="AlphaFoldDB" id="A0AAW0B458"/>
<feature type="compositionally biased region" description="Basic and acidic residues" evidence="1">
    <location>
        <begin position="773"/>
        <end position="792"/>
    </location>
</feature>
<feature type="region of interest" description="Disordered" evidence="1">
    <location>
        <begin position="1093"/>
        <end position="1237"/>
    </location>
</feature>
<feature type="region of interest" description="Disordered" evidence="1">
    <location>
        <begin position="1032"/>
        <end position="1053"/>
    </location>
</feature>
<feature type="compositionally biased region" description="Basic and acidic residues" evidence="1">
    <location>
        <begin position="1093"/>
        <end position="1121"/>
    </location>
</feature>
<feature type="region of interest" description="Disordered" evidence="1">
    <location>
        <begin position="20"/>
        <end position="81"/>
    </location>
</feature>
<dbReference type="EMBL" id="JAWWNJ010000041">
    <property type="protein sequence ID" value="KAK7020501.1"/>
    <property type="molecule type" value="Genomic_DNA"/>
</dbReference>
<dbReference type="SMART" id="SM00558">
    <property type="entry name" value="JmjC"/>
    <property type="match status" value="1"/>
</dbReference>
<dbReference type="InterPro" id="IPR003347">
    <property type="entry name" value="JmjC_dom"/>
</dbReference>
<feature type="compositionally biased region" description="Basic residues" evidence="1">
    <location>
        <begin position="50"/>
        <end position="59"/>
    </location>
</feature>
<sequence length="1237" mass="138305">MAFQPRKSMEQRRYLLSSSRVDWGDLPSAAHSAPSQNDERTKAPAPRDPQRKHPASRATHRPDQSSIGSPSSRDEDDSDAYVAPAPHDLIKMDRQVRVKKALYAPVVTTCKGWTLASLLSQGKNFREVPRAIYSSTEETEETEAQIKRHEEANPGVPLVVQGLHTHQDFQRTEFSPEYFVANGPKDISVRNVHDRTDKDISLSEFIERTRAMSPFKEPYEQERLYGKDVACPPKWANFLHTGKVIPTYLAPDTAENLLNNLPQTHRPETLMCYVGVGDTFTPCHKDLCASSGHNLMCYTENGGSSFWFLTATSSANAAAEYFQSIDQVLDHDSHVITLKELANAPFEIYITEQKLGDLVLVPPRSVHQVVNSGGITIKTSWSRMTLDGLSMALHYELPLYRRVCRPETYKVKATIYHTLLKAVVSLSDLLSQKAAKTMSADLKILGQILPLFDSIMIEEFAFDAPHMRQLAKPNDNDEEIDQLSCDFCGGDIFLSFFECTSCVNGSKRAAHGAGFIICPGCYAEGRTCACEVMLPMQCRFLDQLWHNRARAVDLFKACSELTNRKADSMRLNGQLQMDSRRIGLFQAAITLRKKRMEMTKGGRHEESRRCNFSRSEFSHPSSSLWVLPCSSCHHSSCFAHLVHKTALHSAEAFLISDQNGAVHEAHFASRDRYRENIKSLKCEELDYVPDPRVQLAYLAITFTTCRPINPNPQLWKSGHYDFSAWEISLPKVIRSMVAKPVSSRPRPASKQRQVMDCVLVDHVSLRTKRKLRPDRAISSDQRSDQIIIRDDGNASSSKDPNIAPFAKLPPKIKHTSSLDQRFPRRKIPARVDSSSSSSESEDDRPLKRLRANRPSARISRPIIRISKSAPQPAISVADAFNIASVQNSRSSNSSREPPSSVSAAVRKKTQSTPVSDLPAPSIPSAGIDNNVPNHHETFGIIMAQLSRMQQTQAVQAAALEYMLGAQAGHLPLASTSAPAIQPSTGLDSTVKSMADMVTHLVSSLIPQPPVAGSSTGVGSRFDNFAPWNRTGPRGESEAYTDHSHRPIPPRDMLPGYCAPKQRLARSNAPFPVTRHRPNIPSTRYYEERIWIQGPHARERPEQRARHESHSADERHEAQETPRRRRKFTRFSPPRSPGQGLDLVRSHSRTSRPLYGREARGEGEGEANASSDATLANSEPAGKHFFSRKTPEVNSSQGVDPNEKFFRTLTGRSRSPTPLDDQDWETRYGDNEKESSKH</sequence>
<evidence type="ECO:0000313" key="3">
    <source>
        <dbReference type="EMBL" id="KAK7020501.1"/>
    </source>
</evidence>
<keyword evidence="4" id="KW-1185">Reference proteome</keyword>
<dbReference type="Pfam" id="PF02373">
    <property type="entry name" value="JmjC"/>
    <property type="match status" value="1"/>
</dbReference>
<dbReference type="PROSITE" id="PS51184">
    <property type="entry name" value="JMJC"/>
    <property type="match status" value="1"/>
</dbReference>
<comment type="caution">
    <text evidence="3">The sequence shown here is derived from an EMBL/GenBank/DDBJ whole genome shotgun (WGS) entry which is preliminary data.</text>
</comment>
<feature type="domain" description="JmjC" evidence="2">
    <location>
        <begin position="234"/>
        <end position="400"/>
    </location>
</feature>
<feature type="compositionally biased region" description="Low complexity" evidence="1">
    <location>
        <begin position="886"/>
        <end position="902"/>
    </location>
</feature>
<evidence type="ECO:0000256" key="1">
    <source>
        <dbReference type="SAM" id="MobiDB-lite"/>
    </source>
</evidence>
<feature type="compositionally biased region" description="Basic and acidic residues" evidence="1">
    <location>
        <begin position="1223"/>
        <end position="1237"/>
    </location>
</feature>
<organism evidence="3 4">
    <name type="scientific">Favolaschia claudopus</name>
    <dbReference type="NCBI Taxonomy" id="2862362"/>
    <lineage>
        <taxon>Eukaryota</taxon>
        <taxon>Fungi</taxon>
        <taxon>Dikarya</taxon>
        <taxon>Basidiomycota</taxon>
        <taxon>Agaricomycotina</taxon>
        <taxon>Agaricomycetes</taxon>
        <taxon>Agaricomycetidae</taxon>
        <taxon>Agaricales</taxon>
        <taxon>Marasmiineae</taxon>
        <taxon>Mycenaceae</taxon>
        <taxon>Favolaschia</taxon>
    </lineage>
</organism>
<name>A0AAW0B458_9AGAR</name>
<accession>A0AAW0B458</accession>